<dbReference type="HAMAP" id="MF_02095">
    <property type="entry name" value="CysQ"/>
    <property type="match status" value="1"/>
</dbReference>
<dbReference type="GO" id="GO:0008441">
    <property type="term" value="F:3'(2'),5'-bisphosphate nucleotidase activity"/>
    <property type="evidence" value="ECO:0007669"/>
    <property type="project" value="UniProtKB-UniRule"/>
</dbReference>
<dbReference type="CDD" id="cd01638">
    <property type="entry name" value="CysQ"/>
    <property type="match status" value="1"/>
</dbReference>
<feature type="binding site" evidence="6">
    <location>
        <position position="83"/>
    </location>
    <ligand>
        <name>Mg(2+)</name>
        <dbReference type="ChEBI" id="CHEBI:18420"/>
        <label>1</label>
    </ligand>
</feature>
<keyword evidence="2 6" id="KW-1003">Cell membrane</keyword>
<feature type="binding site" evidence="7">
    <location>
        <position position="62"/>
    </location>
    <ligand>
        <name>Mg(2+)</name>
        <dbReference type="ChEBI" id="CHEBI:18420"/>
        <label>1</label>
        <note>catalytic</note>
    </ligand>
</feature>
<evidence type="ECO:0000256" key="6">
    <source>
        <dbReference type="HAMAP-Rule" id="MF_02095"/>
    </source>
</evidence>
<comment type="cofactor">
    <cofactor evidence="6 7">
        <name>Mg(2+)</name>
        <dbReference type="ChEBI" id="CHEBI:18420"/>
    </cofactor>
</comment>
<evidence type="ECO:0000256" key="7">
    <source>
        <dbReference type="PIRSR" id="PIRSR600760-2"/>
    </source>
</evidence>
<dbReference type="OrthoDB" id="9785695at2"/>
<feature type="binding site" evidence="6">
    <location>
        <begin position="83"/>
        <end position="86"/>
    </location>
    <ligand>
        <name>substrate</name>
    </ligand>
</feature>
<dbReference type="GO" id="GO:0000103">
    <property type="term" value="P:sulfate assimilation"/>
    <property type="evidence" value="ECO:0007669"/>
    <property type="project" value="TreeGrafter"/>
</dbReference>
<evidence type="ECO:0000256" key="4">
    <source>
        <dbReference type="ARBA" id="ARBA00022801"/>
    </source>
</evidence>
<feature type="binding site" evidence="6">
    <location>
        <position position="81"/>
    </location>
    <ligand>
        <name>Mg(2+)</name>
        <dbReference type="ChEBI" id="CHEBI:18420"/>
        <label>1</label>
    </ligand>
</feature>
<proteinExistence type="inferred from homology"/>
<feature type="binding site" evidence="7">
    <location>
        <position position="81"/>
    </location>
    <ligand>
        <name>Mg(2+)</name>
        <dbReference type="ChEBI" id="CHEBI:18420"/>
        <label>1</label>
        <note>catalytic</note>
    </ligand>
</feature>
<dbReference type="InterPro" id="IPR000760">
    <property type="entry name" value="Inositol_monophosphatase-like"/>
</dbReference>
<evidence type="ECO:0000313" key="9">
    <source>
        <dbReference type="Proteomes" id="UP000326881"/>
    </source>
</evidence>
<keyword evidence="5 6" id="KW-0472">Membrane</keyword>
<dbReference type="EC" id="3.1.3.7" evidence="6"/>
<feature type="binding site" evidence="6">
    <location>
        <position position="84"/>
    </location>
    <ligand>
        <name>Mg(2+)</name>
        <dbReference type="ChEBI" id="CHEBI:18420"/>
        <label>2</label>
    </ligand>
</feature>
<accession>A0A5Q0C6C0</accession>
<dbReference type="EMBL" id="CP043498">
    <property type="protein sequence ID" value="QFY60983.1"/>
    <property type="molecule type" value="Genomic_DNA"/>
</dbReference>
<keyword evidence="4 6" id="KW-0378">Hydrolase</keyword>
<keyword evidence="6 7" id="KW-0460">Magnesium</keyword>
<dbReference type="KEGG" id="rgr:FZ934_11510"/>
<evidence type="ECO:0000256" key="3">
    <source>
        <dbReference type="ARBA" id="ARBA00022519"/>
    </source>
</evidence>
<dbReference type="GO" id="GO:0000287">
    <property type="term" value="F:magnesium ion binding"/>
    <property type="evidence" value="ECO:0007669"/>
    <property type="project" value="UniProtKB-UniRule"/>
</dbReference>
<dbReference type="GO" id="GO:0046854">
    <property type="term" value="P:phosphatidylinositol phosphate biosynthetic process"/>
    <property type="evidence" value="ECO:0007669"/>
    <property type="project" value="InterPro"/>
</dbReference>
<dbReference type="InterPro" id="IPR020550">
    <property type="entry name" value="Inositol_monophosphatase_CS"/>
</dbReference>
<dbReference type="Gene3D" id="3.30.540.10">
    <property type="entry name" value="Fructose-1,6-Bisphosphatase, subunit A, domain 1"/>
    <property type="match status" value="1"/>
</dbReference>
<dbReference type="Gene3D" id="3.40.190.80">
    <property type="match status" value="1"/>
</dbReference>
<feature type="binding site" evidence="7">
    <location>
        <position position="84"/>
    </location>
    <ligand>
        <name>Mg(2+)</name>
        <dbReference type="ChEBI" id="CHEBI:18420"/>
        <label>1</label>
        <note>catalytic</note>
    </ligand>
</feature>
<comment type="similarity">
    <text evidence="1 6">Belongs to the inositol monophosphatase superfamily. CysQ family.</text>
</comment>
<dbReference type="PANTHER" id="PTHR43028:SF5">
    <property type="entry name" value="3'(2'),5'-BISPHOSPHATE NUCLEOTIDASE 1"/>
    <property type="match status" value="1"/>
</dbReference>
<dbReference type="GO" id="GO:0005886">
    <property type="term" value="C:plasma membrane"/>
    <property type="evidence" value="ECO:0007669"/>
    <property type="project" value="UniProtKB-SubCell"/>
</dbReference>
<dbReference type="InterPro" id="IPR006240">
    <property type="entry name" value="CysQ"/>
</dbReference>
<sequence>MLQTFERAALEAGQAILEIYARGCASAKKADDSPVTIADEEAERIILRHLHEDFPDIPVIAEESVAAGIVPAIGHAFFLVDPLDGTREFIDRRGEFTVNIAYIVDGAPVAGIVYAPALSLAFSGEGNRAEKMFIDASFRVERRAFINVRTQPSDRSALASRSHNSPQTERFLAENAISRCTNIGSSLKFCLLAEGGADVYPRFTRTMEWDTAAGDAVLRAAGGTTVTLDGAPLTYGKVGQTEDSDFANPNFISWGGRPPVLSGA</sequence>
<evidence type="ECO:0000313" key="8">
    <source>
        <dbReference type="EMBL" id="QFY60983.1"/>
    </source>
</evidence>
<dbReference type="RefSeq" id="WP_113360474.1">
    <property type="nucleotide sequence ID" value="NZ_CP043498.1"/>
</dbReference>
<dbReference type="Pfam" id="PF00459">
    <property type="entry name" value="Inositol_P"/>
    <property type="match status" value="1"/>
</dbReference>
<protein>
    <recommendedName>
        <fullName evidence="6">3'(2'),5'-bisphosphate nucleotidase CysQ</fullName>
        <ecNumber evidence="6">3.1.3.7</ecNumber>
    </recommendedName>
    <alternativeName>
        <fullName evidence="6">3'(2'),5-bisphosphonucleoside 3'(2')-phosphohydrolase</fullName>
    </alternativeName>
    <alternativeName>
        <fullName evidence="6">3'-phosphoadenosine 5'-phosphate phosphatase</fullName>
        <shortName evidence="6">PAP phosphatase</shortName>
    </alternativeName>
</protein>
<dbReference type="SUPFAM" id="SSF56655">
    <property type="entry name" value="Carbohydrate phosphatase"/>
    <property type="match status" value="1"/>
</dbReference>
<evidence type="ECO:0000256" key="1">
    <source>
        <dbReference type="ARBA" id="ARBA00005289"/>
    </source>
</evidence>
<comment type="function">
    <text evidence="6">Converts adenosine-3',5'-bisphosphate (PAP) to AMP.</text>
</comment>
<dbReference type="GO" id="GO:0050427">
    <property type="term" value="P:3'-phosphoadenosine 5'-phosphosulfate metabolic process"/>
    <property type="evidence" value="ECO:0007669"/>
    <property type="project" value="TreeGrafter"/>
</dbReference>
<dbReference type="PROSITE" id="PS00630">
    <property type="entry name" value="IMP_2"/>
    <property type="match status" value="1"/>
</dbReference>
<gene>
    <name evidence="6 8" type="primary">cysQ</name>
    <name evidence="8" type="ORF">FZ934_11510</name>
</gene>
<dbReference type="InterPro" id="IPR050725">
    <property type="entry name" value="CysQ/Inositol_MonoPase"/>
</dbReference>
<keyword evidence="3 6" id="KW-0997">Cell inner membrane</keyword>
<dbReference type="PANTHER" id="PTHR43028">
    <property type="entry name" value="3'(2'),5'-BISPHOSPHATE NUCLEOTIDASE 1"/>
    <property type="match status" value="1"/>
</dbReference>
<dbReference type="PRINTS" id="PR00377">
    <property type="entry name" value="IMPHPHTASES"/>
</dbReference>
<feature type="binding site" evidence="6">
    <location>
        <position position="210"/>
    </location>
    <ligand>
        <name>substrate</name>
    </ligand>
</feature>
<feature type="binding site" evidence="7">
    <location>
        <position position="210"/>
    </location>
    <ligand>
        <name>Mg(2+)</name>
        <dbReference type="ChEBI" id="CHEBI:18420"/>
        <label>1</label>
        <note>catalytic</note>
    </ligand>
</feature>
<feature type="binding site" evidence="7">
    <location>
        <position position="83"/>
    </location>
    <ligand>
        <name>Mg(2+)</name>
        <dbReference type="ChEBI" id="CHEBI:18420"/>
        <label>1</label>
        <note>catalytic</note>
    </ligand>
</feature>
<feature type="binding site" evidence="6">
    <location>
        <position position="81"/>
    </location>
    <ligand>
        <name>Mg(2+)</name>
        <dbReference type="ChEBI" id="CHEBI:18420"/>
        <label>2</label>
    </ligand>
</feature>
<comment type="catalytic activity">
    <reaction evidence="6">
        <text>adenosine 3',5'-bisphosphate + H2O = AMP + phosphate</text>
        <dbReference type="Rhea" id="RHEA:10040"/>
        <dbReference type="ChEBI" id="CHEBI:15377"/>
        <dbReference type="ChEBI" id="CHEBI:43474"/>
        <dbReference type="ChEBI" id="CHEBI:58343"/>
        <dbReference type="ChEBI" id="CHEBI:456215"/>
        <dbReference type="EC" id="3.1.3.7"/>
    </reaction>
</comment>
<name>A0A5Q0C6C0_9HYPH</name>
<feature type="binding site" evidence="6">
    <location>
        <position position="62"/>
    </location>
    <ligand>
        <name>substrate</name>
    </ligand>
</feature>
<reference evidence="8 9" key="1">
    <citation type="submission" date="2019-08" db="EMBL/GenBank/DDBJ databases">
        <title>Prosopis cineraria nodule microbiome.</title>
        <authorList>
            <person name="Ali R."/>
            <person name="Chaluvadi S.R."/>
            <person name="Wang X."/>
        </authorList>
    </citation>
    <scope>NUCLEOTIDE SEQUENCE [LARGE SCALE GENOMIC DNA]</scope>
    <source>
        <strain evidence="8 9">BG7</strain>
    </source>
</reference>
<dbReference type="Proteomes" id="UP000326881">
    <property type="component" value="Chromosome"/>
</dbReference>
<dbReference type="AlphaFoldDB" id="A0A5Q0C6C0"/>
<comment type="subcellular location">
    <subcellularLocation>
        <location evidence="6">Cell inner membrane</location>
        <topology evidence="6">Peripheral membrane protein</topology>
        <orientation evidence="6">Cytoplasmic side</orientation>
    </subcellularLocation>
</comment>
<keyword evidence="9" id="KW-1185">Reference proteome</keyword>
<keyword evidence="6 7" id="KW-0479">Metal-binding</keyword>
<evidence type="ECO:0000256" key="5">
    <source>
        <dbReference type="ARBA" id="ARBA00023136"/>
    </source>
</evidence>
<organism evidence="8 9">
    <name type="scientific">Rhizobium grahamii</name>
    <dbReference type="NCBI Taxonomy" id="1120045"/>
    <lineage>
        <taxon>Bacteria</taxon>
        <taxon>Pseudomonadati</taxon>
        <taxon>Pseudomonadota</taxon>
        <taxon>Alphaproteobacteria</taxon>
        <taxon>Hyphomicrobiales</taxon>
        <taxon>Rhizobiaceae</taxon>
        <taxon>Rhizobium/Agrobacterium group</taxon>
        <taxon>Rhizobium</taxon>
    </lineage>
</organism>
<evidence type="ECO:0000256" key="2">
    <source>
        <dbReference type="ARBA" id="ARBA00022475"/>
    </source>
</evidence>
<feature type="binding site" evidence="6">
    <location>
        <position position="210"/>
    </location>
    <ligand>
        <name>Mg(2+)</name>
        <dbReference type="ChEBI" id="CHEBI:18420"/>
        <label>2</label>
    </ligand>
</feature>
<dbReference type="NCBIfam" id="TIGR01331">
    <property type="entry name" value="bisphos_cysQ"/>
    <property type="match status" value="1"/>
</dbReference>
<feature type="binding site" evidence="6">
    <location>
        <position position="62"/>
    </location>
    <ligand>
        <name>Mg(2+)</name>
        <dbReference type="ChEBI" id="CHEBI:18420"/>
        <label>1</label>
    </ligand>
</feature>